<evidence type="ECO:0000256" key="3">
    <source>
        <dbReference type="ARBA" id="ARBA00023027"/>
    </source>
</evidence>
<dbReference type="InterPro" id="IPR003000">
    <property type="entry name" value="Sirtuin"/>
</dbReference>
<dbReference type="InterPro" id="IPR026590">
    <property type="entry name" value="Ssirtuin_cat_dom"/>
</dbReference>
<dbReference type="Gene3D" id="3.40.50.1220">
    <property type="entry name" value="TPP-binding domain"/>
    <property type="match status" value="1"/>
</dbReference>
<dbReference type="NCBIfam" id="NF001754">
    <property type="entry name" value="PRK00481.1-4"/>
    <property type="match status" value="1"/>
</dbReference>
<comment type="caution">
    <text evidence="6">The sequence shown here is derived from an EMBL/GenBank/DDBJ whole genome shotgun (WGS) entry which is preliminary data.</text>
</comment>
<evidence type="ECO:0000256" key="4">
    <source>
        <dbReference type="PROSITE-ProRule" id="PRU00236"/>
    </source>
</evidence>
<evidence type="ECO:0000256" key="1">
    <source>
        <dbReference type="ARBA" id="ARBA00012928"/>
    </source>
</evidence>
<dbReference type="PANTHER" id="PTHR11085">
    <property type="entry name" value="NAD-DEPENDENT PROTEIN DEACYLASE SIRTUIN-5, MITOCHONDRIAL-RELATED"/>
    <property type="match status" value="1"/>
</dbReference>
<dbReference type="Proteomes" id="UP000683139">
    <property type="component" value="Unassembled WGS sequence"/>
</dbReference>
<sequence length="250" mass="28091">MMNDALEQLTEAIAEAKQITVLSGAGISTASGIPDFRSANGIYAKLDNVEYLLSETYFHKQPKQFWLSFKDIFQLQHADDYKPNEAHHVLAELERLGKQVTIVTQNVDGLHRKAGSKHILEVHGTLDHAFCPKCGGRYPLAYVMEQPVPRCELDQFILKPEVVLFGGRVQHLEEAYEAAAHCDLFMTLGSSLEVYPVKELPYYAARAKRPVTAIVNLQPTSQDDLFDIVIHAELVSVFTKLRERLKPSLS</sequence>
<name>A0A919YWH9_9BACL</name>
<dbReference type="PANTHER" id="PTHR11085:SF4">
    <property type="entry name" value="NAD-DEPENDENT PROTEIN DEACYLASE"/>
    <property type="match status" value="1"/>
</dbReference>
<keyword evidence="7" id="KW-1185">Reference proteome</keyword>
<dbReference type="CDD" id="cd01407">
    <property type="entry name" value="SIR2-fam"/>
    <property type="match status" value="1"/>
</dbReference>
<reference evidence="6" key="1">
    <citation type="submission" date="2021-03" db="EMBL/GenBank/DDBJ databases">
        <title>Antimicrobial resistance genes in bacteria isolated from Japanese honey, and their potential for conferring macrolide and lincosamide resistance in the American foulbrood pathogen Paenibacillus larvae.</title>
        <authorList>
            <person name="Okamoto M."/>
            <person name="Kumagai M."/>
            <person name="Kanamori H."/>
            <person name="Takamatsu D."/>
        </authorList>
    </citation>
    <scope>NUCLEOTIDE SEQUENCE</scope>
    <source>
        <strain evidence="6">J40TS1</strain>
    </source>
</reference>
<comment type="caution">
    <text evidence="4">Lacks conserved residue(s) required for the propagation of feature annotation.</text>
</comment>
<evidence type="ECO:0000313" key="6">
    <source>
        <dbReference type="EMBL" id="GIP18551.1"/>
    </source>
</evidence>
<protein>
    <recommendedName>
        <fullName evidence="1">protein acetyllysine N-acetyltransferase</fullName>
        <ecNumber evidence="1">2.3.1.286</ecNumber>
    </recommendedName>
</protein>
<accession>A0A919YWH9</accession>
<dbReference type="AlphaFoldDB" id="A0A919YWH9"/>
<dbReference type="InterPro" id="IPR050134">
    <property type="entry name" value="NAD-dep_sirtuin_deacylases"/>
</dbReference>
<keyword evidence="2" id="KW-0808">Transferase</keyword>
<dbReference type="InterPro" id="IPR029035">
    <property type="entry name" value="DHS-like_NAD/FAD-binding_dom"/>
</dbReference>
<gene>
    <name evidence="6" type="primary">cobB</name>
    <name evidence="6" type="ORF">J40TS1_41930</name>
</gene>
<dbReference type="Pfam" id="PF02146">
    <property type="entry name" value="SIR2"/>
    <property type="match status" value="1"/>
</dbReference>
<dbReference type="EC" id="2.3.1.286" evidence="1"/>
<dbReference type="InterPro" id="IPR026591">
    <property type="entry name" value="Sirtuin_cat_small_dom_sf"/>
</dbReference>
<proteinExistence type="predicted"/>
<dbReference type="Gene3D" id="3.30.1600.10">
    <property type="entry name" value="SIR2/SIRT2 'Small Domain"/>
    <property type="match status" value="1"/>
</dbReference>
<feature type="domain" description="Deacetylase sirtuin-type" evidence="5">
    <location>
        <begin position="1"/>
        <end position="248"/>
    </location>
</feature>
<evidence type="ECO:0000256" key="2">
    <source>
        <dbReference type="ARBA" id="ARBA00022679"/>
    </source>
</evidence>
<evidence type="ECO:0000259" key="5">
    <source>
        <dbReference type="PROSITE" id="PS50305"/>
    </source>
</evidence>
<dbReference type="EMBL" id="BOSE01000009">
    <property type="protein sequence ID" value="GIP18551.1"/>
    <property type="molecule type" value="Genomic_DNA"/>
</dbReference>
<dbReference type="PROSITE" id="PS50305">
    <property type="entry name" value="SIRTUIN"/>
    <property type="match status" value="1"/>
</dbReference>
<organism evidence="6 7">
    <name type="scientific">Paenibacillus montaniterrae</name>
    <dbReference type="NCBI Taxonomy" id="429341"/>
    <lineage>
        <taxon>Bacteria</taxon>
        <taxon>Bacillati</taxon>
        <taxon>Bacillota</taxon>
        <taxon>Bacilli</taxon>
        <taxon>Bacillales</taxon>
        <taxon>Paenibacillaceae</taxon>
        <taxon>Paenibacillus</taxon>
    </lineage>
</organism>
<dbReference type="GO" id="GO:0017136">
    <property type="term" value="F:histone deacetylase activity, NAD-dependent"/>
    <property type="evidence" value="ECO:0007669"/>
    <property type="project" value="TreeGrafter"/>
</dbReference>
<evidence type="ECO:0000313" key="7">
    <source>
        <dbReference type="Proteomes" id="UP000683139"/>
    </source>
</evidence>
<dbReference type="GO" id="GO:0070403">
    <property type="term" value="F:NAD+ binding"/>
    <property type="evidence" value="ECO:0007669"/>
    <property type="project" value="InterPro"/>
</dbReference>
<dbReference type="SUPFAM" id="SSF52467">
    <property type="entry name" value="DHS-like NAD/FAD-binding domain"/>
    <property type="match status" value="1"/>
</dbReference>
<keyword evidence="3" id="KW-0520">NAD</keyword>